<evidence type="ECO:0000313" key="4">
    <source>
        <dbReference type="Proteomes" id="UP000199598"/>
    </source>
</evidence>
<feature type="region of interest" description="Disordered" evidence="1">
    <location>
        <begin position="1"/>
        <end position="28"/>
    </location>
</feature>
<protein>
    <recommendedName>
        <fullName evidence="2">CREG-like beta-barrel domain-containing protein</fullName>
    </recommendedName>
</protein>
<reference evidence="3 4" key="1">
    <citation type="submission" date="2016-10" db="EMBL/GenBank/DDBJ databases">
        <authorList>
            <person name="Varghese N."/>
            <person name="Submissions S."/>
        </authorList>
    </citation>
    <scope>NUCLEOTIDE SEQUENCE [LARGE SCALE GENOMIC DNA]</scope>
    <source>
        <strain evidence="3 4">DSM 16392</strain>
    </source>
</reference>
<comment type="caution">
    <text evidence="3">The sequence shown here is derived from an EMBL/GenBank/DDBJ whole genome shotgun (WGS) entry which is preliminary data.</text>
</comment>
<accession>A0A1I3XRP4</accession>
<evidence type="ECO:0000313" key="3">
    <source>
        <dbReference type="EMBL" id="SFK22200.1"/>
    </source>
</evidence>
<dbReference type="Gene3D" id="3.20.180.10">
    <property type="entry name" value="PNP-oxidase-like"/>
    <property type="match status" value="1"/>
</dbReference>
<dbReference type="PANTHER" id="PTHR13343">
    <property type="entry name" value="CREG1 PROTEIN"/>
    <property type="match status" value="1"/>
</dbReference>
<dbReference type="EMBL" id="FOSK01000003">
    <property type="protein sequence ID" value="SFK22200.1"/>
    <property type="molecule type" value="Genomic_DNA"/>
</dbReference>
<dbReference type="InterPro" id="IPR055343">
    <property type="entry name" value="CREG_beta-barrel"/>
</dbReference>
<dbReference type="PANTHER" id="PTHR13343:SF17">
    <property type="entry name" value="CELLULAR REPRESSOR OF E1A-STIMULATED GENES, ISOFORM A"/>
    <property type="match status" value="1"/>
</dbReference>
<dbReference type="Proteomes" id="UP000199598">
    <property type="component" value="Unassembled WGS sequence"/>
</dbReference>
<name>A0A1I3XRP4_9HYPH</name>
<gene>
    <name evidence="3" type="ORF">SAMN04488518_103110</name>
</gene>
<evidence type="ECO:0000259" key="2">
    <source>
        <dbReference type="Pfam" id="PF13883"/>
    </source>
</evidence>
<dbReference type="InterPro" id="IPR037119">
    <property type="entry name" value="Haem_oxidase_HugZ-like_sf"/>
</dbReference>
<dbReference type="Pfam" id="PF13883">
    <property type="entry name" value="CREG_beta-barrel"/>
    <property type="match status" value="1"/>
</dbReference>
<organism evidence="3 4">
    <name type="scientific">Pseudovibrio ascidiaceicola</name>
    <dbReference type="NCBI Taxonomy" id="285279"/>
    <lineage>
        <taxon>Bacteria</taxon>
        <taxon>Pseudomonadati</taxon>
        <taxon>Pseudomonadota</taxon>
        <taxon>Alphaproteobacteria</taxon>
        <taxon>Hyphomicrobiales</taxon>
        <taxon>Stappiaceae</taxon>
        <taxon>Pseudovibrio</taxon>
    </lineage>
</organism>
<evidence type="ECO:0000256" key="1">
    <source>
        <dbReference type="SAM" id="MobiDB-lite"/>
    </source>
</evidence>
<keyword evidence="4" id="KW-1185">Reference proteome</keyword>
<dbReference type="InterPro" id="IPR012349">
    <property type="entry name" value="Split_barrel_FMN-bd"/>
</dbReference>
<dbReference type="Gene3D" id="2.30.110.10">
    <property type="entry name" value="Electron Transport, Fmn-binding Protein, Chain A"/>
    <property type="match status" value="1"/>
</dbReference>
<proteinExistence type="predicted"/>
<feature type="compositionally biased region" description="Basic and acidic residues" evidence="1">
    <location>
        <begin position="19"/>
        <end position="28"/>
    </location>
</feature>
<feature type="domain" description="CREG-like beta-barrel" evidence="2">
    <location>
        <begin position="32"/>
        <end position="175"/>
    </location>
</feature>
<dbReference type="SUPFAM" id="SSF50475">
    <property type="entry name" value="FMN-binding split barrel"/>
    <property type="match status" value="1"/>
</dbReference>
<sequence>MEIDKIQESEQGQIGKSEVGMEKKIDPIRETTDEARALAKKLIRSVRFASLAVLEPETGYPIVSRVGVSSDVVGVPFMLASSLSNHSQCLEQDQRVSLLIGEPGKGDPLAHPRLTVIGRFERLSKGDPLCIELRNRYLMRHPKAKLYVDFADFDWYRLHVERVNMNGGFGKAFLLDTEDVLSSDEEREQLAATAHDLVIRMNERHADDIGAFASQTFKVGASKWGLVSVDGEGADFFDGEAVYRHFWDQTVPAAELEKLLMQTLGCSV</sequence>